<evidence type="ECO:0000313" key="2">
    <source>
        <dbReference type="Proteomes" id="UP001049176"/>
    </source>
</evidence>
<dbReference type="RefSeq" id="XP_043005742.1">
    <property type="nucleotide sequence ID" value="XM_043155958.1"/>
</dbReference>
<accession>A0A9P7RTN0</accession>
<organism evidence="1 2">
    <name type="scientific">Marasmius oreades</name>
    <name type="common">fairy-ring Marasmius</name>
    <dbReference type="NCBI Taxonomy" id="181124"/>
    <lineage>
        <taxon>Eukaryota</taxon>
        <taxon>Fungi</taxon>
        <taxon>Dikarya</taxon>
        <taxon>Basidiomycota</taxon>
        <taxon>Agaricomycotina</taxon>
        <taxon>Agaricomycetes</taxon>
        <taxon>Agaricomycetidae</taxon>
        <taxon>Agaricales</taxon>
        <taxon>Marasmiineae</taxon>
        <taxon>Marasmiaceae</taxon>
        <taxon>Marasmius</taxon>
    </lineage>
</organism>
<dbReference type="OrthoDB" id="2246127at2759"/>
<reference evidence="1" key="1">
    <citation type="journal article" date="2021" name="Genome Biol. Evol.">
        <title>The assembled and annotated genome of the fairy-ring fungus Marasmius oreades.</title>
        <authorList>
            <person name="Hiltunen M."/>
            <person name="Ament-Velasquez S.L."/>
            <person name="Johannesson H."/>
        </authorList>
    </citation>
    <scope>NUCLEOTIDE SEQUENCE</scope>
    <source>
        <strain evidence="1">03SP1</strain>
    </source>
</reference>
<gene>
    <name evidence="1" type="ORF">E1B28_010971</name>
</gene>
<name>A0A9P7RTN0_9AGAR</name>
<protein>
    <submittedName>
        <fullName evidence="1">Uncharacterized protein</fullName>
    </submittedName>
</protein>
<keyword evidence="2" id="KW-1185">Reference proteome</keyword>
<sequence>MTSSPHATPIELVKVLKECIEKAAESGVKTYDCKFREECLLIPHAHFWAGDNPMQAEECSHAGLHCNFFCRECKVGGTQEEKWSDDGYLKLFKVDLANTVHQKIQLPRYLNNCNFQHYKVLPTEKLKKHKASTGINDSISGNSLQAIVDLGKGLYSGKHLDGVGKTKEELQAQLGEEVKHVVAEYGINPLIGMPGVNMHQDTPTEILHTILLGVVKYFWGQTSHILEKTKDFSTFQTRLASIDTSGLNIPKISAEYICTYKGSLIGKHFKSLAQLMPFLIYNLSYKRYSMHGPLLENWWFSYGIPKLTIWKNI</sequence>
<proteinExistence type="predicted"/>
<dbReference type="EMBL" id="CM032187">
    <property type="protein sequence ID" value="KAG7089272.1"/>
    <property type="molecule type" value="Genomic_DNA"/>
</dbReference>
<dbReference type="GeneID" id="66080046"/>
<dbReference type="KEGG" id="more:E1B28_010971"/>
<comment type="caution">
    <text evidence="1">The sequence shown here is derived from an EMBL/GenBank/DDBJ whole genome shotgun (WGS) entry which is preliminary data.</text>
</comment>
<dbReference type="Proteomes" id="UP001049176">
    <property type="component" value="Chromosome 7"/>
</dbReference>
<evidence type="ECO:0000313" key="1">
    <source>
        <dbReference type="EMBL" id="KAG7089272.1"/>
    </source>
</evidence>
<dbReference type="AlphaFoldDB" id="A0A9P7RTN0"/>